<dbReference type="SUPFAM" id="SSF51445">
    <property type="entry name" value="(Trans)glycosidases"/>
    <property type="match status" value="1"/>
</dbReference>
<evidence type="ECO:0000259" key="3">
    <source>
        <dbReference type="Pfam" id="PF01915"/>
    </source>
</evidence>
<dbReference type="InterPro" id="IPR036962">
    <property type="entry name" value="Glyco_hydro_3_N_sf"/>
</dbReference>
<organism evidence="5 6">
    <name type="scientific">Chitiniphilus eburneus</name>
    <dbReference type="NCBI Taxonomy" id="2571148"/>
    <lineage>
        <taxon>Bacteria</taxon>
        <taxon>Pseudomonadati</taxon>
        <taxon>Pseudomonadota</taxon>
        <taxon>Betaproteobacteria</taxon>
        <taxon>Neisseriales</taxon>
        <taxon>Chitinibacteraceae</taxon>
        <taxon>Chitiniphilus</taxon>
    </lineage>
</organism>
<dbReference type="AlphaFoldDB" id="A0A4U0P8Z7"/>
<dbReference type="InterPro" id="IPR002772">
    <property type="entry name" value="Glyco_hydro_3_C"/>
</dbReference>
<dbReference type="InterPro" id="IPR001764">
    <property type="entry name" value="Glyco_hydro_3_N"/>
</dbReference>
<feature type="domain" description="ExoP galactose-binding-like" evidence="4">
    <location>
        <begin position="687"/>
        <end position="830"/>
    </location>
</feature>
<dbReference type="InterPro" id="IPR051915">
    <property type="entry name" value="Cellulose_Degrad_GH3"/>
</dbReference>
<dbReference type="PANTHER" id="PTHR30620">
    <property type="entry name" value="PERIPLASMIC BETA-GLUCOSIDASE-RELATED"/>
    <property type="match status" value="1"/>
</dbReference>
<reference evidence="5 6" key="1">
    <citation type="submission" date="2019-04" db="EMBL/GenBank/DDBJ databases">
        <title>Chitiniphilus eburnea sp. nov., a novel chitinolytic bacterium isolated from aquaculture sludge.</title>
        <authorList>
            <person name="Sheng M."/>
        </authorList>
    </citation>
    <scope>NUCLEOTIDE SEQUENCE [LARGE SCALE GENOMIC DNA]</scope>
    <source>
        <strain evidence="5 6">HX-2-15</strain>
    </source>
</reference>
<dbReference type="GO" id="GO:0009251">
    <property type="term" value="P:glucan catabolic process"/>
    <property type="evidence" value="ECO:0007669"/>
    <property type="project" value="TreeGrafter"/>
</dbReference>
<keyword evidence="1 5" id="KW-0378">Hydrolase</keyword>
<dbReference type="PANTHER" id="PTHR30620:SF77">
    <property type="entry name" value="LYSOSOMAL BETA GLUCOSIDASE-LIKE"/>
    <property type="match status" value="1"/>
</dbReference>
<keyword evidence="6" id="KW-1185">Reference proteome</keyword>
<dbReference type="GO" id="GO:0008422">
    <property type="term" value="F:beta-glucosidase activity"/>
    <property type="evidence" value="ECO:0007669"/>
    <property type="project" value="TreeGrafter"/>
</dbReference>
<dbReference type="InterPro" id="IPR036881">
    <property type="entry name" value="Glyco_hydro_3_C_sf"/>
</dbReference>
<dbReference type="SUPFAM" id="SSF49785">
    <property type="entry name" value="Galactose-binding domain-like"/>
    <property type="match status" value="2"/>
</dbReference>
<dbReference type="InterPro" id="IPR041443">
    <property type="entry name" value="Exop_C"/>
</dbReference>
<dbReference type="Gene3D" id="3.40.50.1700">
    <property type="entry name" value="Glycoside hydrolase family 3 C-terminal domain"/>
    <property type="match status" value="1"/>
</dbReference>
<dbReference type="OrthoDB" id="9781691at2"/>
<evidence type="ECO:0000313" key="5">
    <source>
        <dbReference type="EMBL" id="TJZ64051.1"/>
    </source>
</evidence>
<dbReference type="Gene3D" id="3.20.20.300">
    <property type="entry name" value="Glycoside hydrolase, family 3, N-terminal domain"/>
    <property type="match status" value="1"/>
</dbReference>
<dbReference type="EMBL" id="SUMF01000051">
    <property type="protein sequence ID" value="TJZ64051.1"/>
    <property type="molecule type" value="Genomic_DNA"/>
</dbReference>
<dbReference type="Gene3D" id="2.60.120.430">
    <property type="entry name" value="Galactose-binding lectin"/>
    <property type="match status" value="2"/>
</dbReference>
<dbReference type="InterPro" id="IPR017853">
    <property type="entry name" value="GH"/>
</dbReference>
<evidence type="ECO:0000259" key="2">
    <source>
        <dbReference type="Pfam" id="PF00933"/>
    </source>
</evidence>
<feature type="domain" description="Glycoside hydrolase family 3 N-terminal" evidence="2">
    <location>
        <begin position="29"/>
        <end position="370"/>
    </location>
</feature>
<dbReference type="SUPFAM" id="SSF52279">
    <property type="entry name" value="Beta-D-glucan exohydrolase, C-terminal domain"/>
    <property type="match status" value="1"/>
</dbReference>
<dbReference type="Pfam" id="PF00933">
    <property type="entry name" value="Glyco_hydro_3"/>
    <property type="match status" value="1"/>
</dbReference>
<evidence type="ECO:0000259" key="4">
    <source>
        <dbReference type="Pfam" id="PF18559"/>
    </source>
</evidence>
<dbReference type="Proteomes" id="UP000310016">
    <property type="component" value="Unassembled WGS sequence"/>
</dbReference>
<accession>A0A4U0P8Z7</accession>
<protein>
    <submittedName>
        <fullName evidence="5">Glycoside hydrolase family 3 protein</fullName>
    </submittedName>
</protein>
<feature type="domain" description="Glycoside hydrolase family 3 C-terminal" evidence="3">
    <location>
        <begin position="408"/>
        <end position="625"/>
    </location>
</feature>
<evidence type="ECO:0000313" key="6">
    <source>
        <dbReference type="Proteomes" id="UP000310016"/>
    </source>
</evidence>
<dbReference type="InterPro" id="IPR008979">
    <property type="entry name" value="Galactose-bd-like_sf"/>
</dbReference>
<comment type="caution">
    <text evidence="5">The sequence shown here is derived from an EMBL/GenBank/DDBJ whole genome shotgun (WGS) entry which is preliminary data.</text>
</comment>
<evidence type="ECO:0000256" key="1">
    <source>
        <dbReference type="ARBA" id="ARBA00022801"/>
    </source>
</evidence>
<proteinExistence type="predicted"/>
<dbReference type="Pfam" id="PF18559">
    <property type="entry name" value="Exop_C"/>
    <property type="match status" value="1"/>
</dbReference>
<dbReference type="Pfam" id="PF01915">
    <property type="entry name" value="Glyco_hydro_3_C"/>
    <property type="match status" value="1"/>
</dbReference>
<name>A0A4U0P8Z7_9NEIS</name>
<dbReference type="PRINTS" id="PR00133">
    <property type="entry name" value="GLHYDRLASE3"/>
</dbReference>
<sequence length="1029" mass="109058">MQDWPTIHSAIPKDAAIEAKVEALLAGMTLAEKVGQMTQVEIAEVTPDEIRQYHIGSVLNGGGSFPSQNKGAAVTDWLALADSLWAASMDPANPHQIPLIWGTDAVHGHNNVKGATLFPHNIGLGAARDPELMRRIGEVTAREVARTGIDWAFSPTLAVVRDDRWGRTYEGFSENPEVVESYAGKLIQGLQGQLAKDARANERVVATAKHFIGDGGTTLGKDQGITVVTEKELINIHGRGYYPALDAGAQTVMASFNSWQDKAAGEGAKAYKMHGNKYLLTDVLKTKMGFDGFVVSDWNGNGQLTTGNSDTPRNCTNADCPQAINAGIDMVMVPYRADWKAFIANTIASVGSGEIPQARIDDAVRRILRVKYRAGLFEKPKPSARLVSQEVGSAEHRAIAREAVAKSLVLLKNNDKLLPLSRKAKILVAGKSADSLSNQSGGWSLTWQGTNNVNADFGGGTTLWGAIHAIVPGAVLDSSTDGALASPDFDAAIVVIGETPYAEGLGDIGKNKTLELAKLRPEDIALIDALKTKGVKKIVTVLYSGRPLYANKELNRSDAFVAAWLPGTEGDGITDVLFRTASGGVNLDFQGKLSYSWPGAACQTPVNVGDADYAPLFAYGYGLSYGRPGAVGPLAETSADVGCGVTDGGGVADTPLAIFDRGNQDDWLMKVAAPSLWSGVVIGQASSASTSTPNGEVTATPVDDRNGIQWGAVKATWNNAEGQLYIQTKVEAEGKNLQGYLNAGGALVFDARLGTAPSAPVKARVDCVYPCIGEIDVTSAIAALPVGTWTELAIPLQCFADKGTDFTNINTPLLLYSAGTFEIAVGNVRWEPNRAGNVACDGASSEPVTPVAADMNVFVDGNGDPALFDNPGSWSYGGGAITLDTTVQVGGEKVVDVVFNGVTDGGGNGGIFFQSRSPNLLDASVAPDGGVEFEIRVLDYGSNTQGFWAKMVCERKPDFCRTGDLKTVVGRPPLNTWTTVRIPFVDAGYDPSWNAAKLSSVLELLPAWDDQGGIIHFQIRRLKLIHDLP</sequence>
<gene>
    <name evidence="5" type="ORF">FAZ21_19485</name>
</gene>